<feature type="non-terminal residue" evidence="1">
    <location>
        <position position="217"/>
    </location>
</feature>
<evidence type="ECO:0000313" key="2">
    <source>
        <dbReference type="Proteomes" id="UP000789920"/>
    </source>
</evidence>
<comment type="caution">
    <text evidence="1">The sequence shown here is derived from an EMBL/GenBank/DDBJ whole genome shotgun (WGS) entry which is preliminary data.</text>
</comment>
<reference evidence="1" key="1">
    <citation type="submission" date="2021-06" db="EMBL/GenBank/DDBJ databases">
        <authorList>
            <person name="Kallberg Y."/>
            <person name="Tangrot J."/>
            <person name="Rosling A."/>
        </authorList>
    </citation>
    <scope>NUCLEOTIDE SEQUENCE</scope>
    <source>
        <strain evidence="1">MA461A</strain>
    </source>
</reference>
<evidence type="ECO:0000313" key="1">
    <source>
        <dbReference type="EMBL" id="CAG8844925.1"/>
    </source>
</evidence>
<proteinExistence type="predicted"/>
<accession>A0ACA9SQL1</accession>
<gene>
    <name evidence="1" type="ORF">RPERSI_LOCUS33422</name>
</gene>
<keyword evidence="2" id="KW-1185">Reference proteome</keyword>
<feature type="non-terminal residue" evidence="1">
    <location>
        <position position="1"/>
    </location>
</feature>
<sequence>GGYRGELVARLLLLNAWDCCINKKHQDDKNKNLDNTNVSQNYFRFMTIEEFLKSLLADNVYEKIRDRLEEEVQFIGRKFGEAYIKFTHFINITYTPNRKDLKDALIRGIAYSCKQNQQGADIIIPLYIGTLDEKINEDHISYILIQVKNQSIDHKGYKYLESATTCLSPAYIGIEDISYMPFLSLYMQLGAKSELVDVPSMPTKTRNTTSCKCKIAE</sequence>
<organism evidence="1 2">
    <name type="scientific">Racocetra persica</name>
    <dbReference type="NCBI Taxonomy" id="160502"/>
    <lineage>
        <taxon>Eukaryota</taxon>
        <taxon>Fungi</taxon>
        <taxon>Fungi incertae sedis</taxon>
        <taxon>Mucoromycota</taxon>
        <taxon>Glomeromycotina</taxon>
        <taxon>Glomeromycetes</taxon>
        <taxon>Diversisporales</taxon>
        <taxon>Gigasporaceae</taxon>
        <taxon>Racocetra</taxon>
    </lineage>
</organism>
<protein>
    <submittedName>
        <fullName evidence="1">5823_t:CDS:1</fullName>
    </submittedName>
</protein>
<name>A0ACA9SQL1_9GLOM</name>
<dbReference type="EMBL" id="CAJVQC010144599">
    <property type="protein sequence ID" value="CAG8844925.1"/>
    <property type="molecule type" value="Genomic_DNA"/>
</dbReference>
<dbReference type="Proteomes" id="UP000789920">
    <property type="component" value="Unassembled WGS sequence"/>
</dbReference>